<dbReference type="Proteomes" id="UP000515153">
    <property type="component" value="Unplaced"/>
</dbReference>
<proteinExistence type="predicted"/>
<dbReference type="KEGG" id="pgri:PgNI_02689"/>
<organism evidence="1 2">
    <name type="scientific">Pyricularia grisea</name>
    <name type="common">Crabgrass-specific blast fungus</name>
    <name type="synonym">Magnaporthe grisea</name>
    <dbReference type="NCBI Taxonomy" id="148305"/>
    <lineage>
        <taxon>Eukaryota</taxon>
        <taxon>Fungi</taxon>
        <taxon>Dikarya</taxon>
        <taxon>Ascomycota</taxon>
        <taxon>Pezizomycotina</taxon>
        <taxon>Sordariomycetes</taxon>
        <taxon>Sordariomycetidae</taxon>
        <taxon>Magnaporthales</taxon>
        <taxon>Pyriculariaceae</taxon>
        <taxon>Pyricularia</taxon>
    </lineage>
</organism>
<dbReference type="RefSeq" id="XP_030984471.1">
    <property type="nucleotide sequence ID" value="XM_031122750.1"/>
</dbReference>
<reference evidence="2" key="3">
    <citation type="submission" date="2025-08" db="UniProtKB">
        <authorList>
            <consortium name="RefSeq"/>
        </authorList>
    </citation>
    <scope>IDENTIFICATION</scope>
    <source>
        <strain evidence="2">NI907</strain>
    </source>
</reference>
<feature type="non-terminal residue" evidence="2">
    <location>
        <position position="1"/>
    </location>
</feature>
<dbReference type="GeneID" id="41957661"/>
<name>A0A6P8BBD2_PYRGI</name>
<reference evidence="2" key="1">
    <citation type="journal article" date="2019" name="Mol. Biol. Evol.">
        <title>Blast fungal genomes show frequent chromosomal changes, gene gains and losses, and effector gene turnover.</title>
        <authorList>
            <person name="Gomez Luciano L.B."/>
            <person name="Jason Tsai I."/>
            <person name="Chuma I."/>
            <person name="Tosa Y."/>
            <person name="Chen Y.H."/>
            <person name="Li J.Y."/>
            <person name="Li M.Y."/>
            <person name="Jade Lu M.Y."/>
            <person name="Nakayashiki H."/>
            <person name="Li W.H."/>
        </authorList>
    </citation>
    <scope>NUCLEOTIDE SEQUENCE</scope>
    <source>
        <strain evidence="2">NI907</strain>
    </source>
</reference>
<sequence length="162" mass="18051">ATQASTAPIAAIATQTYHTIKPRQCGGIATQTPTHFWACNRGTTNIAFVTISKILSSKKKYLTPDELCVANIEDRLLAWTKKYPSSSINQIREQVERLYQNTPKISAQLAKKLQSATSLETFQREHHFNVLCFQTSEPSILHCNTSPASPQKCLLESPYTVP</sequence>
<reference evidence="2" key="2">
    <citation type="submission" date="2019-10" db="EMBL/GenBank/DDBJ databases">
        <authorList>
            <consortium name="NCBI Genome Project"/>
        </authorList>
    </citation>
    <scope>NUCLEOTIDE SEQUENCE</scope>
    <source>
        <strain evidence="2">NI907</strain>
    </source>
</reference>
<keyword evidence="1" id="KW-1185">Reference proteome</keyword>
<evidence type="ECO:0000313" key="1">
    <source>
        <dbReference type="Proteomes" id="UP000515153"/>
    </source>
</evidence>
<accession>A0A6P8BBD2</accession>
<gene>
    <name evidence="2" type="ORF">PgNI_02689</name>
</gene>
<evidence type="ECO:0000313" key="2">
    <source>
        <dbReference type="RefSeq" id="XP_030984471.1"/>
    </source>
</evidence>
<protein>
    <submittedName>
        <fullName evidence="2">Uncharacterized protein</fullName>
    </submittedName>
</protein>
<dbReference type="AlphaFoldDB" id="A0A6P8BBD2"/>